<evidence type="ECO:0000313" key="1">
    <source>
        <dbReference type="EMBL" id="QBK93826.1"/>
    </source>
</evidence>
<dbReference type="InterPro" id="IPR036388">
    <property type="entry name" value="WH-like_DNA-bd_sf"/>
</dbReference>
<dbReference type="EMBL" id="MK500605">
    <property type="protein sequence ID" value="QBK93826.1"/>
    <property type="molecule type" value="Genomic_DNA"/>
</dbReference>
<dbReference type="Gene3D" id="1.10.10.10">
    <property type="entry name" value="Winged helix-like DNA-binding domain superfamily/Winged helix DNA-binding domain"/>
    <property type="match status" value="1"/>
</dbReference>
<gene>
    <name evidence="1" type="ORF">LCPAC406_01400</name>
</gene>
<organism evidence="1">
    <name type="scientific">Pithovirus LCPAC406</name>
    <dbReference type="NCBI Taxonomy" id="2506599"/>
    <lineage>
        <taxon>Viruses</taxon>
        <taxon>Pithoviruses</taxon>
    </lineage>
</organism>
<protein>
    <submittedName>
        <fullName evidence="1">Helix-turn-helix domain protein</fullName>
    </submittedName>
</protein>
<reference evidence="1" key="1">
    <citation type="journal article" date="2019" name="MBio">
        <title>Virus Genomes from Deep Sea Sediments Expand the Ocean Megavirome and Support Independent Origins of Viral Gigantism.</title>
        <authorList>
            <person name="Backstrom D."/>
            <person name="Yutin N."/>
            <person name="Jorgensen S.L."/>
            <person name="Dharamshi J."/>
            <person name="Homa F."/>
            <person name="Zaremba-Niedwiedzka K."/>
            <person name="Spang A."/>
            <person name="Wolf Y.I."/>
            <person name="Koonin E.V."/>
            <person name="Ettema T.J."/>
        </authorList>
    </citation>
    <scope>NUCLEOTIDE SEQUENCE</scope>
</reference>
<name>A0A481ZDU2_9VIRU</name>
<accession>A0A481ZDU2</accession>
<sequence>MSGSEFTSLDIFNGGNDVSEAFEGMKLNEDKENVHQWILNYLEDKEAIDEYSAISPLSIAKHVFGKKATKKTVNSYLYTMKGDGKVNKITEEHMKRPRWYLSG</sequence>
<proteinExistence type="predicted"/>